<dbReference type="Gene3D" id="1.20.1540.10">
    <property type="entry name" value="Rhomboid-like"/>
    <property type="match status" value="1"/>
</dbReference>
<gene>
    <name evidence="9" type="ORF">EXM22_14925</name>
</gene>
<keyword evidence="3 7" id="KW-0812">Transmembrane</keyword>
<dbReference type="GO" id="GO:0006508">
    <property type="term" value="P:proteolysis"/>
    <property type="evidence" value="ECO:0007669"/>
    <property type="project" value="UniProtKB-KW"/>
</dbReference>
<evidence type="ECO:0000313" key="10">
    <source>
        <dbReference type="Proteomes" id="UP000324209"/>
    </source>
</evidence>
<dbReference type="SUPFAM" id="SSF144091">
    <property type="entry name" value="Rhomboid-like"/>
    <property type="match status" value="1"/>
</dbReference>
<dbReference type="SMART" id="SM01160">
    <property type="entry name" value="DUF1751"/>
    <property type="match status" value="1"/>
</dbReference>
<dbReference type="GO" id="GO:0016020">
    <property type="term" value="C:membrane"/>
    <property type="evidence" value="ECO:0007669"/>
    <property type="project" value="UniProtKB-SubCell"/>
</dbReference>
<evidence type="ECO:0000256" key="5">
    <source>
        <dbReference type="ARBA" id="ARBA00022989"/>
    </source>
</evidence>
<keyword evidence="6 7" id="KW-0472">Membrane</keyword>
<feature type="transmembrane region" description="Helical" evidence="7">
    <location>
        <begin position="96"/>
        <end position="117"/>
    </location>
</feature>
<keyword evidence="9" id="KW-0645">Protease</keyword>
<evidence type="ECO:0000256" key="1">
    <source>
        <dbReference type="ARBA" id="ARBA00004141"/>
    </source>
</evidence>
<sequence length="217" mass="24922">MQSKTSGIRKSFPYTFKNFSLILIGINVTVFFLTNMSQELKIYLSLNPVLFMRDHFYWTPLTYMFTHSGMNHILFNMLGLFFFGPQLEERMGSWEFLSYYLGTGLLSGAASLVIYLLTGTYNVFLMGASGAIFALLLAFAVYFPHSKIYLFGIIPMQTTLMVSLYAGIEVFSLLFFRGNVAHMTHLAGLFFGYLYFMIRLGLDPIKVFKDSRNNPWH</sequence>
<evidence type="ECO:0000313" key="9">
    <source>
        <dbReference type="EMBL" id="QEN09209.1"/>
    </source>
</evidence>
<dbReference type="Proteomes" id="UP000324209">
    <property type="component" value="Chromosome"/>
</dbReference>
<dbReference type="PANTHER" id="PTHR43731:SF14">
    <property type="entry name" value="PRESENILIN-ASSOCIATED RHOMBOID-LIKE PROTEIN, MITOCHONDRIAL"/>
    <property type="match status" value="1"/>
</dbReference>
<dbReference type="KEGG" id="ock:EXM22_14925"/>
<evidence type="ECO:0000256" key="7">
    <source>
        <dbReference type="SAM" id="Phobius"/>
    </source>
</evidence>
<comment type="similarity">
    <text evidence="2">Belongs to the peptidase S54 family.</text>
</comment>
<proteinExistence type="inferred from homology"/>
<keyword evidence="10" id="KW-1185">Reference proteome</keyword>
<dbReference type="OrthoDB" id="9813074at2"/>
<protein>
    <submittedName>
        <fullName evidence="9">Rhomboid family intramembrane serine protease</fullName>
    </submittedName>
</protein>
<evidence type="ECO:0000259" key="8">
    <source>
        <dbReference type="Pfam" id="PF01694"/>
    </source>
</evidence>
<reference evidence="9 10" key="1">
    <citation type="submission" date="2019-02" db="EMBL/GenBank/DDBJ databases">
        <title>Complete Genome Sequence and Methylome Analysis of free living Spirochaetas.</title>
        <authorList>
            <person name="Fomenkov A."/>
            <person name="Dubinina G."/>
            <person name="Leshcheva N."/>
            <person name="Mikheeva N."/>
            <person name="Grabovich M."/>
            <person name="Vincze T."/>
            <person name="Roberts R.J."/>
        </authorList>
    </citation>
    <scope>NUCLEOTIDE SEQUENCE [LARGE SCALE GENOMIC DNA]</scope>
    <source>
        <strain evidence="9 10">K2</strain>
    </source>
</reference>
<keyword evidence="5 7" id="KW-1133">Transmembrane helix</keyword>
<feature type="transmembrane region" description="Helical" evidence="7">
    <location>
        <begin position="180"/>
        <end position="202"/>
    </location>
</feature>
<accession>A0A5C1QPM7</accession>
<organism evidence="9 10">
    <name type="scientific">Oceanispirochaeta crateris</name>
    <dbReference type="NCBI Taxonomy" id="2518645"/>
    <lineage>
        <taxon>Bacteria</taxon>
        <taxon>Pseudomonadati</taxon>
        <taxon>Spirochaetota</taxon>
        <taxon>Spirochaetia</taxon>
        <taxon>Spirochaetales</taxon>
        <taxon>Spirochaetaceae</taxon>
        <taxon>Oceanispirochaeta</taxon>
    </lineage>
</organism>
<feature type="transmembrane region" description="Helical" evidence="7">
    <location>
        <begin position="148"/>
        <end position="168"/>
    </location>
</feature>
<evidence type="ECO:0000256" key="3">
    <source>
        <dbReference type="ARBA" id="ARBA00022692"/>
    </source>
</evidence>
<dbReference type="PANTHER" id="PTHR43731">
    <property type="entry name" value="RHOMBOID PROTEASE"/>
    <property type="match status" value="1"/>
</dbReference>
<evidence type="ECO:0000256" key="2">
    <source>
        <dbReference type="ARBA" id="ARBA00009045"/>
    </source>
</evidence>
<evidence type="ECO:0000256" key="4">
    <source>
        <dbReference type="ARBA" id="ARBA00022801"/>
    </source>
</evidence>
<name>A0A5C1QPM7_9SPIO</name>
<feature type="domain" description="Peptidase S54 rhomboid" evidence="8">
    <location>
        <begin position="57"/>
        <end position="199"/>
    </location>
</feature>
<dbReference type="AlphaFoldDB" id="A0A5C1QPM7"/>
<dbReference type="InterPro" id="IPR035952">
    <property type="entry name" value="Rhomboid-like_sf"/>
</dbReference>
<comment type="subcellular location">
    <subcellularLocation>
        <location evidence="1">Membrane</location>
        <topology evidence="1">Multi-pass membrane protein</topology>
    </subcellularLocation>
</comment>
<feature type="transmembrane region" description="Helical" evidence="7">
    <location>
        <begin position="21"/>
        <end position="44"/>
    </location>
</feature>
<dbReference type="InterPro" id="IPR050925">
    <property type="entry name" value="Rhomboid_protease_S54"/>
</dbReference>
<dbReference type="RefSeq" id="WP_149487283.1">
    <property type="nucleotide sequence ID" value="NZ_CP036150.1"/>
</dbReference>
<dbReference type="GO" id="GO:0004252">
    <property type="term" value="F:serine-type endopeptidase activity"/>
    <property type="evidence" value="ECO:0007669"/>
    <property type="project" value="InterPro"/>
</dbReference>
<feature type="transmembrane region" description="Helical" evidence="7">
    <location>
        <begin position="123"/>
        <end position="143"/>
    </location>
</feature>
<evidence type="ECO:0000256" key="6">
    <source>
        <dbReference type="ARBA" id="ARBA00023136"/>
    </source>
</evidence>
<dbReference type="InterPro" id="IPR022764">
    <property type="entry name" value="Peptidase_S54_rhomboid_dom"/>
</dbReference>
<feature type="transmembrane region" description="Helical" evidence="7">
    <location>
        <begin position="64"/>
        <end position="84"/>
    </location>
</feature>
<dbReference type="Pfam" id="PF01694">
    <property type="entry name" value="Rhomboid"/>
    <property type="match status" value="1"/>
</dbReference>
<keyword evidence="4" id="KW-0378">Hydrolase</keyword>
<dbReference type="EMBL" id="CP036150">
    <property type="protein sequence ID" value="QEN09209.1"/>
    <property type="molecule type" value="Genomic_DNA"/>
</dbReference>